<dbReference type="Proteomes" id="UP000054270">
    <property type="component" value="Unassembled WGS sequence"/>
</dbReference>
<sequence length="70" mass="7583">LPHPIGVYNADGSLNSGGAITHLCELSMRVGDHSETLLFRITNTGSSDIILGLDWLRLHNPLVDWSSGKL</sequence>
<protein>
    <submittedName>
        <fullName evidence="1">Uncharacterized protein</fullName>
    </submittedName>
</protein>
<dbReference type="OMA" id="VIMRYHD"/>
<gene>
    <name evidence="1" type="ORF">HYPSUDRAFT_98067</name>
</gene>
<evidence type="ECO:0000313" key="1">
    <source>
        <dbReference type="EMBL" id="KJA25017.1"/>
    </source>
</evidence>
<name>A0A0D2LCL0_HYPSF</name>
<feature type="non-terminal residue" evidence="1">
    <location>
        <position position="70"/>
    </location>
</feature>
<dbReference type="EMBL" id="KN817533">
    <property type="protein sequence ID" value="KJA25017.1"/>
    <property type="molecule type" value="Genomic_DNA"/>
</dbReference>
<dbReference type="OrthoDB" id="128646at2759"/>
<accession>A0A0D2LCL0</accession>
<proteinExistence type="predicted"/>
<dbReference type="CDD" id="cd00303">
    <property type="entry name" value="retropepsin_like"/>
    <property type="match status" value="1"/>
</dbReference>
<organism evidence="1 2">
    <name type="scientific">Hypholoma sublateritium (strain FD-334 SS-4)</name>
    <dbReference type="NCBI Taxonomy" id="945553"/>
    <lineage>
        <taxon>Eukaryota</taxon>
        <taxon>Fungi</taxon>
        <taxon>Dikarya</taxon>
        <taxon>Basidiomycota</taxon>
        <taxon>Agaricomycotina</taxon>
        <taxon>Agaricomycetes</taxon>
        <taxon>Agaricomycetidae</taxon>
        <taxon>Agaricales</taxon>
        <taxon>Agaricineae</taxon>
        <taxon>Strophariaceae</taxon>
        <taxon>Hypholoma</taxon>
    </lineage>
</organism>
<dbReference type="AlphaFoldDB" id="A0A0D2LCL0"/>
<evidence type="ECO:0000313" key="2">
    <source>
        <dbReference type="Proteomes" id="UP000054270"/>
    </source>
</evidence>
<dbReference type="Gene3D" id="2.40.70.10">
    <property type="entry name" value="Acid Proteases"/>
    <property type="match status" value="1"/>
</dbReference>
<keyword evidence="2" id="KW-1185">Reference proteome</keyword>
<dbReference type="STRING" id="945553.A0A0D2LCL0"/>
<dbReference type="InterPro" id="IPR021109">
    <property type="entry name" value="Peptidase_aspartic_dom_sf"/>
</dbReference>
<feature type="non-terminal residue" evidence="1">
    <location>
        <position position="1"/>
    </location>
</feature>
<reference evidence="2" key="1">
    <citation type="submission" date="2014-04" db="EMBL/GenBank/DDBJ databases">
        <title>Evolutionary Origins and Diversification of the Mycorrhizal Mutualists.</title>
        <authorList>
            <consortium name="DOE Joint Genome Institute"/>
            <consortium name="Mycorrhizal Genomics Consortium"/>
            <person name="Kohler A."/>
            <person name="Kuo A."/>
            <person name="Nagy L.G."/>
            <person name="Floudas D."/>
            <person name="Copeland A."/>
            <person name="Barry K.W."/>
            <person name="Cichocki N."/>
            <person name="Veneault-Fourrey C."/>
            <person name="LaButti K."/>
            <person name="Lindquist E.A."/>
            <person name="Lipzen A."/>
            <person name="Lundell T."/>
            <person name="Morin E."/>
            <person name="Murat C."/>
            <person name="Riley R."/>
            <person name="Ohm R."/>
            <person name="Sun H."/>
            <person name="Tunlid A."/>
            <person name="Henrissat B."/>
            <person name="Grigoriev I.V."/>
            <person name="Hibbett D.S."/>
            <person name="Martin F."/>
        </authorList>
    </citation>
    <scope>NUCLEOTIDE SEQUENCE [LARGE SCALE GENOMIC DNA]</scope>
    <source>
        <strain evidence="2">FD-334 SS-4</strain>
    </source>
</reference>